<reference evidence="4 5" key="1">
    <citation type="submission" date="2018-06" db="EMBL/GenBank/DDBJ databases">
        <title>Genomic Encyclopedia of Type Strains, Phase III (KMG-III): the genomes of soil and plant-associated and newly described type strains.</title>
        <authorList>
            <person name="Whitman W."/>
        </authorList>
    </citation>
    <scope>NUCLEOTIDE SEQUENCE [LARGE SCALE GENOMIC DNA]</scope>
    <source>
        <strain evidence="4 5">CECT 7342</strain>
    </source>
</reference>
<evidence type="ECO:0000313" key="4">
    <source>
        <dbReference type="EMBL" id="RBP14513.1"/>
    </source>
</evidence>
<evidence type="ECO:0000259" key="3">
    <source>
        <dbReference type="SMART" id="SM00829"/>
    </source>
</evidence>
<dbReference type="InterPro" id="IPR013154">
    <property type="entry name" value="ADH-like_N"/>
</dbReference>
<feature type="domain" description="Enoyl reductase (ER)" evidence="3">
    <location>
        <begin position="10"/>
        <end position="327"/>
    </location>
</feature>
<dbReference type="InterPro" id="IPR011032">
    <property type="entry name" value="GroES-like_sf"/>
</dbReference>
<proteinExistence type="predicted"/>
<dbReference type="GeneID" id="99733568"/>
<accession>A0ABX9G1Z4</accession>
<dbReference type="PANTHER" id="PTHR48106:SF13">
    <property type="entry name" value="QUINONE OXIDOREDUCTASE-RELATED"/>
    <property type="match status" value="1"/>
</dbReference>
<dbReference type="Gene3D" id="3.40.50.720">
    <property type="entry name" value="NAD(P)-binding Rossmann-like Domain"/>
    <property type="match status" value="1"/>
</dbReference>
<dbReference type="InterPro" id="IPR013149">
    <property type="entry name" value="ADH-like_C"/>
</dbReference>
<dbReference type="RefSeq" id="WP_088591015.1">
    <property type="nucleotide sequence ID" value="NZ_CADIJU010000020.1"/>
</dbReference>
<dbReference type="InterPro" id="IPR036291">
    <property type="entry name" value="NAD(P)-bd_dom_sf"/>
</dbReference>
<dbReference type="InterPro" id="IPR047618">
    <property type="entry name" value="QOR-like"/>
</dbReference>
<gene>
    <name evidence="4" type="ORF">DFP87_11470</name>
</gene>
<dbReference type="Pfam" id="PF00107">
    <property type="entry name" value="ADH_zinc_N"/>
    <property type="match status" value="1"/>
</dbReference>
<dbReference type="SUPFAM" id="SSF51735">
    <property type="entry name" value="NAD(P)-binding Rossmann-fold domains"/>
    <property type="match status" value="1"/>
</dbReference>
<evidence type="ECO:0000256" key="2">
    <source>
        <dbReference type="ARBA" id="ARBA00023002"/>
    </source>
</evidence>
<evidence type="ECO:0000256" key="1">
    <source>
        <dbReference type="ARBA" id="ARBA00022857"/>
    </source>
</evidence>
<protein>
    <submittedName>
        <fullName evidence="4">NADPH:quinone reductase-like Zn-dependent oxidoreductase</fullName>
    </submittedName>
</protein>
<name>A0ABX9G1Z4_9BURK</name>
<keyword evidence="2" id="KW-0560">Oxidoreductase</keyword>
<evidence type="ECO:0000313" key="5">
    <source>
        <dbReference type="Proteomes" id="UP000252124"/>
    </source>
</evidence>
<dbReference type="Proteomes" id="UP000252124">
    <property type="component" value="Unassembled WGS sequence"/>
</dbReference>
<dbReference type="PANTHER" id="PTHR48106">
    <property type="entry name" value="QUINONE OXIDOREDUCTASE PIG3-RELATED"/>
    <property type="match status" value="1"/>
</dbReference>
<comment type="caution">
    <text evidence="4">The sequence shown here is derived from an EMBL/GenBank/DDBJ whole genome shotgun (WGS) entry which is preliminary data.</text>
</comment>
<dbReference type="Pfam" id="PF08240">
    <property type="entry name" value="ADH_N"/>
    <property type="match status" value="1"/>
</dbReference>
<dbReference type="SMART" id="SM00829">
    <property type="entry name" value="PKS_ER"/>
    <property type="match status" value="1"/>
</dbReference>
<sequence length="333" mass="35565">MRAISIEQYGGPEVLQWRRDAPVPEPGPDEVLVRVAYAGVNFMDIHTRQGKYAASRTYPVRLPCTLGMEGAGRVIAVGHNVTTVKAGDRIAWCIAWGSYADYARIPAARCARLPDSVAYDVAAAAIFQGSTAHYLVQDVAQLQAGATCLIHAASGSIGQLLVQWAKHLGATVYATASNAEKCSVAMARGADAAFLYGDGQFADDVLEATAGRGVDVVFDSVGRKTLRDSFRATRTRGLVVNYGSVSGSLQDLDPIELGESGSLFLTRPRLADHMQDAQTVQRRADAVWAALASGALTMEIAGRYTLETVAQAHERIESRVQIGKAVVEIDRGA</sequence>
<dbReference type="Gene3D" id="3.90.180.10">
    <property type="entry name" value="Medium-chain alcohol dehydrogenases, catalytic domain"/>
    <property type="match status" value="1"/>
</dbReference>
<dbReference type="EMBL" id="QNRM01000014">
    <property type="protein sequence ID" value="RBP14513.1"/>
    <property type="molecule type" value="Genomic_DNA"/>
</dbReference>
<organism evidence="4 5">
    <name type="scientific">Achromobacter marplatensis</name>
    <dbReference type="NCBI Taxonomy" id="470868"/>
    <lineage>
        <taxon>Bacteria</taxon>
        <taxon>Pseudomonadati</taxon>
        <taxon>Pseudomonadota</taxon>
        <taxon>Betaproteobacteria</taxon>
        <taxon>Burkholderiales</taxon>
        <taxon>Alcaligenaceae</taxon>
        <taxon>Achromobacter</taxon>
    </lineage>
</organism>
<dbReference type="InterPro" id="IPR020843">
    <property type="entry name" value="ER"/>
</dbReference>
<dbReference type="CDD" id="cd05286">
    <property type="entry name" value="QOR2"/>
    <property type="match status" value="1"/>
</dbReference>
<keyword evidence="1" id="KW-0521">NADP</keyword>
<keyword evidence="5" id="KW-1185">Reference proteome</keyword>
<dbReference type="SUPFAM" id="SSF50129">
    <property type="entry name" value="GroES-like"/>
    <property type="match status" value="1"/>
</dbReference>